<evidence type="ECO:0000313" key="2">
    <source>
        <dbReference type="EMBL" id="GAA0157961.1"/>
    </source>
</evidence>
<feature type="region of interest" description="Disordered" evidence="1">
    <location>
        <begin position="1"/>
        <end position="71"/>
    </location>
</feature>
<proteinExistence type="predicted"/>
<protein>
    <submittedName>
        <fullName evidence="2">Uncharacterized protein</fullName>
    </submittedName>
</protein>
<dbReference type="AlphaFoldDB" id="A0AAV3Q3I1"/>
<gene>
    <name evidence="2" type="ORF">LIER_15109</name>
</gene>
<evidence type="ECO:0000313" key="3">
    <source>
        <dbReference type="Proteomes" id="UP001454036"/>
    </source>
</evidence>
<organism evidence="2 3">
    <name type="scientific">Lithospermum erythrorhizon</name>
    <name type="common">Purple gromwell</name>
    <name type="synonym">Lithospermum officinale var. erythrorhizon</name>
    <dbReference type="NCBI Taxonomy" id="34254"/>
    <lineage>
        <taxon>Eukaryota</taxon>
        <taxon>Viridiplantae</taxon>
        <taxon>Streptophyta</taxon>
        <taxon>Embryophyta</taxon>
        <taxon>Tracheophyta</taxon>
        <taxon>Spermatophyta</taxon>
        <taxon>Magnoliopsida</taxon>
        <taxon>eudicotyledons</taxon>
        <taxon>Gunneridae</taxon>
        <taxon>Pentapetalae</taxon>
        <taxon>asterids</taxon>
        <taxon>lamiids</taxon>
        <taxon>Boraginales</taxon>
        <taxon>Boraginaceae</taxon>
        <taxon>Boraginoideae</taxon>
        <taxon>Lithospermeae</taxon>
        <taxon>Lithospermum</taxon>
    </lineage>
</organism>
<feature type="compositionally biased region" description="Polar residues" evidence="1">
    <location>
        <begin position="1"/>
        <end position="20"/>
    </location>
</feature>
<reference evidence="2 3" key="1">
    <citation type="submission" date="2024-01" db="EMBL/GenBank/DDBJ databases">
        <title>The complete chloroplast genome sequence of Lithospermum erythrorhizon: insights into the phylogenetic relationship among Boraginaceae species and the maternal lineages of purple gromwells.</title>
        <authorList>
            <person name="Okada T."/>
            <person name="Watanabe K."/>
        </authorList>
    </citation>
    <scope>NUCLEOTIDE SEQUENCE [LARGE SCALE GENOMIC DNA]</scope>
</reference>
<keyword evidence="3" id="KW-1185">Reference proteome</keyword>
<name>A0AAV3Q3I1_LITER</name>
<sequence>MAPPSTSKLGVSTSSKSQLNPPEIRVHPSDRAPHHKSKDGQGARPSVKGLANQLGKEGRIPLADNGTNKLN</sequence>
<dbReference type="Proteomes" id="UP001454036">
    <property type="component" value="Unassembled WGS sequence"/>
</dbReference>
<accession>A0AAV3Q3I1</accession>
<dbReference type="EMBL" id="BAABME010003223">
    <property type="protein sequence ID" value="GAA0157961.1"/>
    <property type="molecule type" value="Genomic_DNA"/>
</dbReference>
<evidence type="ECO:0000256" key="1">
    <source>
        <dbReference type="SAM" id="MobiDB-lite"/>
    </source>
</evidence>
<comment type="caution">
    <text evidence="2">The sequence shown here is derived from an EMBL/GenBank/DDBJ whole genome shotgun (WGS) entry which is preliminary data.</text>
</comment>